<evidence type="ECO:0000256" key="4">
    <source>
        <dbReference type="ARBA" id="ARBA00022840"/>
    </source>
</evidence>
<evidence type="ECO:0000259" key="11">
    <source>
        <dbReference type="SMART" id="SM00382"/>
    </source>
</evidence>
<keyword evidence="3 9" id="KW-0547">Nucleotide-binding</keyword>
<evidence type="ECO:0000313" key="12">
    <source>
        <dbReference type="EMBL" id="CAG5087793.1"/>
    </source>
</evidence>
<evidence type="ECO:0000256" key="8">
    <source>
        <dbReference type="ARBA" id="ARBA00038871"/>
    </source>
</evidence>
<evidence type="ECO:0000256" key="5">
    <source>
        <dbReference type="ARBA" id="ARBA00023136"/>
    </source>
</evidence>
<sequence>MFAKRLDPSAESLATVKSCYETGFKFVHAGLAKDEAGSPDIALYSQGVTEFRRGVGVVVNGNGANQEECRKMQGKMKKNIKFIEERMRELRTANVKQVQKASTPPSRPAAPATRKNVTKNVNINVNKNINRNVNVNSNDKAMVSKLKKGGIDNAMIERILDEVMESTSGIRFEDVIGHQQAKSTLKEMLILPAMRPDLFTGIRAPPKGLLLYGPPGNGKTLLAKALAAEMPDAKFFNISASSLTSKWVGDGEKMVRALFTVAREMQPCIIFMDEVDSLLSSRSSNEGDAVKRLKTEFLVQFDGAGTNKEDKVTIVAATNLPQELDEAVLRRFPKRIMLPPPDDLARQQLISHSLKEVKHKLSETEIARLGQITEGYSGSDLTQLVKEAALAPIRELSVDQVNKIKSFRPITFSDFTQAAKIIRPSTSVELLKNLDEWTNKYGAYS</sequence>
<keyword evidence="4 9" id="KW-0067">ATP-binding</keyword>
<comment type="similarity">
    <text evidence="1 9">Belongs to the AAA ATPase family.</text>
</comment>
<dbReference type="Gene3D" id="1.20.58.80">
    <property type="entry name" value="Phosphotransferase system, lactose/cellobiose-type IIA subunit"/>
    <property type="match status" value="1"/>
</dbReference>
<comment type="catalytic activity">
    <reaction evidence="7">
        <text>n ATP + n H2O + a microtubule = n ADP + n phosphate + (n+1) alpha/beta tubulin heterodimers.</text>
        <dbReference type="EC" id="5.6.1.1"/>
    </reaction>
</comment>
<organism evidence="12 13">
    <name type="scientific">Oikopleura dioica</name>
    <name type="common">Tunicate</name>
    <dbReference type="NCBI Taxonomy" id="34765"/>
    <lineage>
        <taxon>Eukaryota</taxon>
        <taxon>Metazoa</taxon>
        <taxon>Chordata</taxon>
        <taxon>Tunicata</taxon>
        <taxon>Appendicularia</taxon>
        <taxon>Copelata</taxon>
        <taxon>Oikopleuridae</taxon>
        <taxon>Oikopleura</taxon>
    </lineage>
</organism>
<gene>
    <name evidence="12" type="ORF">OKIOD_LOCUS3194</name>
</gene>
<keyword evidence="2" id="KW-0493">Microtubule</keyword>
<dbReference type="InterPro" id="IPR003960">
    <property type="entry name" value="ATPase_AAA_CS"/>
</dbReference>
<dbReference type="InterPro" id="IPR050304">
    <property type="entry name" value="MT-severing_AAA_ATPase"/>
</dbReference>
<dbReference type="InterPro" id="IPR003593">
    <property type="entry name" value="AAA+_ATPase"/>
</dbReference>
<dbReference type="SMART" id="SM00382">
    <property type="entry name" value="AAA"/>
    <property type="match status" value="1"/>
</dbReference>
<dbReference type="EMBL" id="OU015568">
    <property type="protein sequence ID" value="CAG5087793.1"/>
    <property type="molecule type" value="Genomic_DNA"/>
</dbReference>
<evidence type="ECO:0000256" key="9">
    <source>
        <dbReference type="RuleBase" id="RU003651"/>
    </source>
</evidence>
<dbReference type="Gene3D" id="3.40.50.300">
    <property type="entry name" value="P-loop containing nucleotide triphosphate hydrolases"/>
    <property type="match status" value="1"/>
</dbReference>
<accession>A0ABN7RWQ6</accession>
<dbReference type="Pfam" id="PF17862">
    <property type="entry name" value="AAA_lid_3"/>
    <property type="match status" value="1"/>
</dbReference>
<dbReference type="Pfam" id="PF00004">
    <property type="entry name" value="AAA"/>
    <property type="match status" value="1"/>
</dbReference>
<dbReference type="Proteomes" id="UP001158576">
    <property type="component" value="Chromosome PAR"/>
</dbReference>
<evidence type="ECO:0000256" key="10">
    <source>
        <dbReference type="SAM" id="MobiDB-lite"/>
    </source>
</evidence>
<dbReference type="EC" id="5.6.1.1" evidence="8"/>
<feature type="region of interest" description="Disordered" evidence="10">
    <location>
        <begin position="93"/>
        <end position="114"/>
    </location>
</feature>
<dbReference type="PROSITE" id="PS00674">
    <property type="entry name" value="AAA"/>
    <property type="match status" value="1"/>
</dbReference>
<dbReference type="PANTHER" id="PTHR23074:SF86">
    <property type="entry name" value="SPASTIN"/>
    <property type="match status" value="1"/>
</dbReference>
<dbReference type="InterPro" id="IPR015415">
    <property type="entry name" value="Spast_Vps4_C"/>
</dbReference>
<dbReference type="CDD" id="cd19509">
    <property type="entry name" value="RecA-like_VPS4-like"/>
    <property type="match status" value="1"/>
</dbReference>
<proteinExistence type="inferred from homology"/>
<evidence type="ECO:0000256" key="1">
    <source>
        <dbReference type="ARBA" id="ARBA00006914"/>
    </source>
</evidence>
<evidence type="ECO:0000256" key="7">
    <source>
        <dbReference type="ARBA" id="ARBA00036378"/>
    </source>
</evidence>
<dbReference type="InterPro" id="IPR041569">
    <property type="entry name" value="AAA_lid_3"/>
</dbReference>
<protein>
    <recommendedName>
        <fullName evidence="8">microtubule-severing ATPase</fullName>
        <ecNumber evidence="8">5.6.1.1</ecNumber>
    </recommendedName>
</protein>
<reference evidence="12 13" key="1">
    <citation type="submission" date="2021-04" db="EMBL/GenBank/DDBJ databases">
        <authorList>
            <person name="Bliznina A."/>
        </authorList>
    </citation>
    <scope>NUCLEOTIDE SEQUENCE [LARGE SCALE GENOMIC DNA]</scope>
</reference>
<dbReference type="PANTHER" id="PTHR23074">
    <property type="entry name" value="AAA DOMAIN-CONTAINING"/>
    <property type="match status" value="1"/>
</dbReference>
<dbReference type="InterPro" id="IPR003959">
    <property type="entry name" value="ATPase_AAA_core"/>
</dbReference>
<keyword evidence="6" id="KW-0413">Isomerase</keyword>
<dbReference type="SUPFAM" id="SSF52540">
    <property type="entry name" value="P-loop containing nucleoside triphosphate hydrolases"/>
    <property type="match status" value="1"/>
</dbReference>
<evidence type="ECO:0000256" key="2">
    <source>
        <dbReference type="ARBA" id="ARBA00022701"/>
    </source>
</evidence>
<feature type="domain" description="AAA+ ATPase" evidence="11">
    <location>
        <begin position="205"/>
        <end position="342"/>
    </location>
</feature>
<name>A0ABN7RWQ6_OIKDI</name>
<evidence type="ECO:0000313" key="13">
    <source>
        <dbReference type="Proteomes" id="UP001158576"/>
    </source>
</evidence>
<dbReference type="Pfam" id="PF09336">
    <property type="entry name" value="Vps4_C"/>
    <property type="match status" value="1"/>
</dbReference>
<evidence type="ECO:0000256" key="3">
    <source>
        <dbReference type="ARBA" id="ARBA00022741"/>
    </source>
</evidence>
<dbReference type="Gene3D" id="1.10.8.60">
    <property type="match status" value="1"/>
</dbReference>
<dbReference type="InterPro" id="IPR027417">
    <property type="entry name" value="P-loop_NTPase"/>
</dbReference>
<keyword evidence="13" id="KW-1185">Reference proteome</keyword>
<evidence type="ECO:0000256" key="6">
    <source>
        <dbReference type="ARBA" id="ARBA00023235"/>
    </source>
</evidence>
<keyword evidence="5" id="KW-0472">Membrane</keyword>
<feature type="compositionally biased region" description="Low complexity" evidence="10">
    <location>
        <begin position="101"/>
        <end position="114"/>
    </location>
</feature>